<organism evidence="2 3">
    <name type="scientific">Paramecium sonneborni</name>
    <dbReference type="NCBI Taxonomy" id="65129"/>
    <lineage>
        <taxon>Eukaryota</taxon>
        <taxon>Sar</taxon>
        <taxon>Alveolata</taxon>
        <taxon>Ciliophora</taxon>
        <taxon>Intramacronucleata</taxon>
        <taxon>Oligohymenophorea</taxon>
        <taxon>Peniculida</taxon>
        <taxon>Parameciidae</taxon>
        <taxon>Paramecium</taxon>
    </lineage>
</organism>
<evidence type="ECO:0000313" key="3">
    <source>
        <dbReference type="Proteomes" id="UP000692954"/>
    </source>
</evidence>
<accession>A0A8S1RTZ9</accession>
<protein>
    <submittedName>
        <fullName evidence="2">Uncharacterized protein</fullName>
    </submittedName>
</protein>
<evidence type="ECO:0000256" key="1">
    <source>
        <dbReference type="SAM" id="Phobius"/>
    </source>
</evidence>
<keyword evidence="1" id="KW-1133">Transmembrane helix</keyword>
<dbReference type="Proteomes" id="UP000692954">
    <property type="component" value="Unassembled WGS sequence"/>
</dbReference>
<name>A0A8S1RTZ9_9CILI</name>
<gene>
    <name evidence="2" type="ORF">PSON_ATCC_30995.1.T2760012</name>
</gene>
<sequence>MRWGDLIKMLMKIIYSKLYRILSTEKIFKQIFVIYIGLYLLCIRIYHLKIQKTPGIIRLHIMKYEHFGIKLVEMQATGLIVGAHNQ</sequence>
<keyword evidence="3" id="KW-1185">Reference proteome</keyword>
<comment type="caution">
    <text evidence="2">The sequence shown here is derived from an EMBL/GenBank/DDBJ whole genome shotgun (WGS) entry which is preliminary data.</text>
</comment>
<feature type="transmembrane region" description="Helical" evidence="1">
    <location>
        <begin position="27"/>
        <end position="46"/>
    </location>
</feature>
<proteinExistence type="predicted"/>
<evidence type="ECO:0000313" key="2">
    <source>
        <dbReference type="EMBL" id="CAD8130319.1"/>
    </source>
</evidence>
<dbReference type="EMBL" id="CAJJDN010000276">
    <property type="protein sequence ID" value="CAD8130319.1"/>
    <property type="molecule type" value="Genomic_DNA"/>
</dbReference>
<keyword evidence="1" id="KW-0812">Transmembrane</keyword>
<keyword evidence="1" id="KW-0472">Membrane</keyword>
<dbReference type="OrthoDB" id="2276068at2759"/>
<reference evidence="2" key="1">
    <citation type="submission" date="2021-01" db="EMBL/GenBank/DDBJ databases">
        <authorList>
            <consortium name="Genoscope - CEA"/>
            <person name="William W."/>
        </authorList>
    </citation>
    <scope>NUCLEOTIDE SEQUENCE</scope>
</reference>
<dbReference type="AlphaFoldDB" id="A0A8S1RTZ9"/>